<feature type="transmembrane region" description="Helical" evidence="1">
    <location>
        <begin position="116"/>
        <end position="134"/>
    </location>
</feature>
<feature type="transmembrane region" description="Helical" evidence="1">
    <location>
        <begin position="16"/>
        <end position="38"/>
    </location>
</feature>
<evidence type="ECO:0000313" key="2">
    <source>
        <dbReference type="EMBL" id="MDG2990526.1"/>
    </source>
</evidence>
<reference evidence="2" key="2">
    <citation type="submission" date="2022-01" db="EMBL/GenBank/DDBJ databases">
        <authorList>
            <person name="Zivanovic Y."/>
            <person name="Moreira D."/>
            <person name="Lopez-Garcia P."/>
        </authorList>
    </citation>
    <scope>NUCLEOTIDE SEQUENCE</scope>
    <source>
        <strain evidence="2">G9</strain>
    </source>
</reference>
<organism evidence="2 3">
    <name type="scientific">Candidatus Synechococcus calcipolaris G9</name>
    <dbReference type="NCBI Taxonomy" id="1497997"/>
    <lineage>
        <taxon>Bacteria</taxon>
        <taxon>Bacillati</taxon>
        <taxon>Cyanobacteriota</taxon>
        <taxon>Cyanophyceae</taxon>
        <taxon>Synechococcales</taxon>
        <taxon>Synechococcaceae</taxon>
        <taxon>Synechococcus</taxon>
    </lineage>
</organism>
<reference evidence="2" key="1">
    <citation type="journal article" date="2022" name="Genome Biol. Evol.">
        <title>A New Gene Family Diagnostic for Intracellular Biomineralization of Amorphous Ca Carbonates by Cyanobacteria.</title>
        <authorList>
            <person name="Benzerara K."/>
            <person name="Duprat E."/>
            <person name="Bitard-Feildel T."/>
            <person name="Caumes G."/>
            <person name="Cassier-Chauvat C."/>
            <person name="Chauvat F."/>
            <person name="Dezi M."/>
            <person name="Diop S.I."/>
            <person name="Gaschignard G."/>
            <person name="Gorgen S."/>
            <person name="Gugger M."/>
            <person name="Lopez-Garcia P."/>
            <person name="Millet M."/>
            <person name="Skouri-Panet F."/>
            <person name="Moreira D."/>
            <person name="Callebaut I."/>
        </authorList>
    </citation>
    <scope>NUCLEOTIDE SEQUENCE</scope>
    <source>
        <strain evidence="2">G9</strain>
    </source>
</reference>
<sequence>MSDPWQAFKSLPWRSLIPAGLSIAVLANVFDTGLYYIAINSAAMGDILGTVLQPPLGLMVRLVMCTGLGMMAVLFLETFFDPGPIYSPTLWGLLLSALLSFMVLGVLSGFLSLRPVFFSLNELLLAGLAIGIFWQGRRYWRW</sequence>
<feature type="transmembrane region" description="Helical" evidence="1">
    <location>
        <begin position="58"/>
        <end position="76"/>
    </location>
</feature>
<dbReference type="Proteomes" id="UP001154265">
    <property type="component" value="Unassembled WGS sequence"/>
</dbReference>
<feature type="transmembrane region" description="Helical" evidence="1">
    <location>
        <begin position="88"/>
        <end position="110"/>
    </location>
</feature>
<keyword evidence="3" id="KW-1185">Reference proteome</keyword>
<keyword evidence="1" id="KW-1133">Transmembrane helix</keyword>
<comment type="caution">
    <text evidence="2">The sequence shown here is derived from an EMBL/GenBank/DDBJ whole genome shotgun (WGS) entry which is preliminary data.</text>
</comment>
<keyword evidence="1" id="KW-0812">Transmembrane</keyword>
<name>A0ABT6EXJ9_9SYNE</name>
<dbReference type="RefSeq" id="WP_277866435.1">
    <property type="nucleotide sequence ID" value="NZ_JAKKUT010000002.1"/>
</dbReference>
<accession>A0ABT6EXJ9</accession>
<proteinExistence type="predicted"/>
<protein>
    <submittedName>
        <fullName evidence="2">Uncharacterized protein</fullName>
    </submittedName>
</protein>
<evidence type="ECO:0000313" key="3">
    <source>
        <dbReference type="Proteomes" id="UP001154265"/>
    </source>
</evidence>
<evidence type="ECO:0000256" key="1">
    <source>
        <dbReference type="SAM" id="Phobius"/>
    </source>
</evidence>
<gene>
    <name evidence="2" type="ORF">L3556_06200</name>
</gene>
<dbReference type="EMBL" id="JAKKUT010000002">
    <property type="protein sequence ID" value="MDG2990526.1"/>
    <property type="molecule type" value="Genomic_DNA"/>
</dbReference>
<keyword evidence="1" id="KW-0472">Membrane</keyword>